<dbReference type="RefSeq" id="XP_066075628.1">
    <property type="nucleotide sequence ID" value="XM_066219531.1"/>
</dbReference>
<reference evidence="1 2" key="1">
    <citation type="submission" date="2024-01" db="EMBL/GenBank/DDBJ databases">
        <title>Comparative genomics of Cryptococcus and Kwoniella reveals pathogenesis evolution and contrasting modes of karyotype evolution via chromosome fusion or intercentromeric recombination.</title>
        <authorList>
            <person name="Coelho M.A."/>
            <person name="David-Palma M."/>
            <person name="Shea T."/>
            <person name="Bowers K."/>
            <person name="McGinley-Smith S."/>
            <person name="Mohammad A.W."/>
            <person name="Gnirke A."/>
            <person name="Yurkov A.M."/>
            <person name="Nowrousian M."/>
            <person name="Sun S."/>
            <person name="Cuomo C.A."/>
            <person name="Heitman J."/>
        </authorList>
    </citation>
    <scope>NUCLEOTIDE SEQUENCE [LARGE SCALE GENOMIC DNA]</scope>
    <source>
        <strain evidence="1 2">CBS 6074</strain>
    </source>
</reference>
<keyword evidence="2" id="KW-1185">Reference proteome</keyword>
<dbReference type="Proteomes" id="UP001355207">
    <property type="component" value="Chromosome 4"/>
</dbReference>
<organism evidence="1 2">
    <name type="scientific">Kwoniella dendrophila CBS 6074</name>
    <dbReference type="NCBI Taxonomy" id="1295534"/>
    <lineage>
        <taxon>Eukaryota</taxon>
        <taxon>Fungi</taxon>
        <taxon>Dikarya</taxon>
        <taxon>Basidiomycota</taxon>
        <taxon>Agaricomycotina</taxon>
        <taxon>Tremellomycetes</taxon>
        <taxon>Tremellales</taxon>
        <taxon>Cryptococcaceae</taxon>
        <taxon>Kwoniella</taxon>
    </lineage>
</organism>
<gene>
    <name evidence="1" type="ORF">L201_003780</name>
</gene>
<dbReference type="GeneID" id="91094450"/>
<name>A0AAX4JWE0_9TREE</name>
<evidence type="ECO:0000313" key="1">
    <source>
        <dbReference type="EMBL" id="WWC88865.1"/>
    </source>
</evidence>
<accession>A0AAX4JWE0</accession>
<proteinExistence type="predicted"/>
<dbReference type="AlphaFoldDB" id="A0AAX4JWE0"/>
<evidence type="ECO:0000313" key="2">
    <source>
        <dbReference type="Proteomes" id="UP001355207"/>
    </source>
</evidence>
<protein>
    <submittedName>
        <fullName evidence="1">Uncharacterized protein</fullName>
    </submittedName>
</protein>
<dbReference type="EMBL" id="CP144101">
    <property type="protein sequence ID" value="WWC88865.1"/>
    <property type="molecule type" value="Genomic_DNA"/>
</dbReference>
<sequence>MKSAVLVNLTYYGRYKNRLYKYIKLNSKRDEEMKLIIGTIYNLKHRRKSRQQRRERRFKQFCSCINYLELSDEGSARCFAEILSSKAATSFLSKEYFKNVKYLILGYDLMRFSGQPDHEAMFSSTHDVKMKISWSLI</sequence>